<dbReference type="Proteomes" id="UP000676967">
    <property type="component" value="Chromosome"/>
</dbReference>
<feature type="domain" description="DUF4232" evidence="3">
    <location>
        <begin position="81"/>
        <end position="204"/>
    </location>
</feature>
<feature type="region of interest" description="Disordered" evidence="1">
    <location>
        <begin position="30"/>
        <end position="82"/>
    </location>
</feature>
<evidence type="ECO:0000256" key="1">
    <source>
        <dbReference type="SAM" id="MobiDB-lite"/>
    </source>
</evidence>
<proteinExistence type="predicted"/>
<dbReference type="EMBL" id="AP023356">
    <property type="protein sequence ID" value="BCJ44165.1"/>
    <property type="molecule type" value="Genomic_DNA"/>
</dbReference>
<evidence type="ECO:0000259" key="3">
    <source>
        <dbReference type="Pfam" id="PF14016"/>
    </source>
</evidence>
<feature type="chain" id="PRO_5045707052" description="DUF4232 domain-containing protein" evidence="2">
    <location>
        <begin position="25"/>
        <end position="216"/>
    </location>
</feature>
<accession>A0ABN6CEZ3</accession>
<evidence type="ECO:0000313" key="4">
    <source>
        <dbReference type="EMBL" id="BCJ44165.1"/>
    </source>
</evidence>
<dbReference type="InterPro" id="IPR025326">
    <property type="entry name" value="DUF4232"/>
</dbReference>
<feature type="signal peptide" evidence="2">
    <location>
        <begin position="1"/>
        <end position="24"/>
    </location>
</feature>
<name>A0ABN6CEZ3_9ACTN</name>
<reference evidence="4 5" key="1">
    <citation type="submission" date="2020-08" db="EMBL/GenBank/DDBJ databases">
        <title>Whole genome shotgun sequence of Actinoplanes ianthinogenes NBRC 13996.</title>
        <authorList>
            <person name="Komaki H."/>
            <person name="Tamura T."/>
        </authorList>
    </citation>
    <scope>NUCLEOTIDE SEQUENCE [LARGE SCALE GENOMIC DNA]</scope>
    <source>
        <strain evidence="4 5">NBRC 13996</strain>
    </source>
</reference>
<dbReference type="PROSITE" id="PS51257">
    <property type="entry name" value="PROKAR_LIPOPROTEIN"/>
    <property type="match status" value="1"/>
</dbReference>
<evidence type="ECO:0000313" key="5">
    <source>
        <dbReference type="Proteomes" id="UP000676967"/>
    </source>
</evidence>
<gene>
    <name evidence="4" type="ORF">Aiant_48220</name>
</gene>
<evidence type="ECO:0000256" key="2">
    <source>
        <dbReference type="SAM" id="SignalP"/>
    </source>
</evidence>
<feature type="compositionally biased region" description="Low complexity" evidence="1">
    <location>
        <begin position="30"/>
        <end position="80"/>
    </location>
</feature>
<protein>
    <recommendedName>
        <fullName evidence="3">DUF4232 domain-containing protein</fullName>
    </recommendedName>
</protein>
<keyword evidence="5" id="KW-1185">Reference proteome</keyword>
<dbReference type="Pfam" id="PF14016">
    <property type="entry name" value="DUF4232"/>
    <property type="match status" value="1"/>
</dbReference>
<organism evidence="4 5">
    <name type="scientific">Actinoplanes ianthinogenes</name>
    <dbReference type="NCBI Taxonomy" id="122358"/>
    <lineage>
        <taxon>Bacteria</taxon>
        <taxon>Bacillati</taxon>
        <taxon>Actinomycetota</taxon>
        <taxon>Actinomycetes</taxon>
        <taxon>Micromonosporales</taxon>
        <taxon>Micromonosporaceae</taxon>
        <taxon>Actinoplanes</taxon>
    </lineage>
</organism>
<sequence>MNWRPVLAVPAVAVAALVALTACKQDTVAAPAAPAASTTPTAEAAPTTTTKAKNAGTTPKKTTTKTSTPTSDPGDPDAPTCATADLKITVDDADGAAGHSIAPVHFRNTGADCWIEGYPTVVTGDGATAAKTPNGYGGGLADSTGEPSPYLLKKGETASAVIEALNANPDGTACQQITSIRVSPPKQRDSVKLTWSGGCAEFQVHPVIRGRTGQEG</sequence>
<keyword evidence="2" id="KW-0732">Signal</keyword>
<dbReference type="RefSeq" id="WP_189329086.1">
    <property type="nucleotide sequence ID" value="NZ_AP023356.1"/>
</dbReference>